<dbReference type="InterPro" id="IPR036322">
    <property type="entry name" value="WD40_repeat_dom_sf"/>
</dbReference>
<protein>
    <submittedName>
        <fullName evidence="14">Protein transport protein SEC13</fullName>
    </submittedName>
</protein>
<accession>A0A9P1CS87</accession>
<dbReference type="EMBL" id="CAMXCT030002244">
    <property type="protein sequence ID" value="CAL4784101.1"/>
    <property type="molecule type" value="Genomic_DNA"/>
</dbReference>
<proteinExistence type="inferred from homology"/>
<dbReference type="GO" id="GO:0051028">
    <property type="term" value="P:mRNA transport"/>
    <property type="evidence" value="ECO:0007669"/>
    <property type="project" value="UniProtKB-KW"/>
</dbReference>
<feature type="repeat" description="WD" evidence="11">
    <location>
        <begin position="31"/>
        <end position="65"/>
    </location>
</feature>
<dbReference type="GO" id="GO:0006606">
    <property type="term" value="P:protein import into nucleus"/>
    <property type="evidence" value="ECO:0007669"/>
    <property type="project" value="TreeGrafter"/>
</dbReference>
<dbReference type="GO" id="GO:0030127">
    <property type="term" value="C:COPII vesicle coat"/>
    <property type="evidence" value="ECO:0007669"/>
    <property type="project" value="TreeGrafter"/>
</dbReference>
<keyword evidence="7" id="KW-0653">Protein transport</keyword>
<comment type="similarity">
    <text evidence="2">Belongs to the WD repeat SEC13 family.</text>
</comment>
<dbReference type="Gene3D" id="2.130.10.10">
    <property type="entry name" value="YVTN repeat-like/Quinoprotein amine dehydrogenase"/>
    <property type="match status" value="1"/>
</dbReference>
<dbReference type="InterPro" id="IPR001680">
    <property type="entry name" value="WD40_rpt"/>
</dbReference>
<evidence type="ECO:0000256" key="7">
    <source>
        <dbReference type="ARBA" id="ARBA00022927"/>
    </source>
</evidence>
<evidence type="ECO:0000256" key="3">
    <source>
        <dbReference type="ARBA" id="ARBA00022448"/>
    </source>
</evidence>
<dbReference type="EMBL" id="CAMXCT020002244">
    <property type="protein sequence ID" value="CAL1150164.1"/>
    <property type="molecule type" value="Genomic_DNA"/>
</dbReference>
<dbReference type="SUPFAM" id="SSF50978">
    <property type="entry name" value="WD40 repeat-like"/>
    <property type="match status" value="1"/>
</dbReference>
<comment type="caution">
    <text evidence="12">The sequence shown here is derived from an EMBL/GenBank/DDBJ whole genome shotgun (WGS) entry which is preliminary data.</text>
</comment>
<keyword evidence="6" id="KW-0509">mRNA transport</keyword>
<dbReference type="PROSITE" id="PS50082">
    <property type="entry name" value="WD_REPEATS_2"/>
    <property type="match status" value="1"/>
</dbReference>
<evidence type="ECO:0000256" key="9">
    <source>
        <dbReference type="ARBA" id="ARBA00023132"/>
    </source>
</evidence>
<dbReference type="SMART" id="SM00320">
    <property type="entry name" value="WD40"/>
    <property type="match status" value="2"/>
</dbReference>
<evidence type="ECO:0000256" key="2">
    <source>
        <dbReference type="ARBA" id="ARBA00010102"/>
    </source>
</evidence>
<reference evidence="12" key="1">
    <citation type="submission" date="2022-10" db="EMBL/GenBank/DDBJ databases">
        <authorList>
            <person name="Chen Y."/>
            <person name="Dougan E. K."/>
            <person name="Chan C."/>
            <person name="Rhodes N."/>
            <person name="Thang M."/>
        </authorList>
    </citation>
    <scope>NUCLEOTIDE SEQUENCE</scope>
</reference>
<dbReference type="EMBL" id="CAMXCT010002244">
    <property type="protein sequence ID" value="CAI3996789.1"/>
    <property type="molecule type" value="Genomic_DNA"/>
</dbReference>
<keyword evidence="3" id="KW-0813">Transport</keyword>
<evidence type="ECO:0000313" key="14">
    <source>
        <dbReference type="EMBL" id="CAL4784101.1"/>
    </source>
</evidence>
<name>A0A9P1CS87_9DINO</name>
<keyword evidence="10" id="KW-0539">Nucleus</keyword>
<evidence type="ECO:0000313" key="13">
    <source>
        <dbReference type="EMBL" id="CAL1150164.1"/>
    </source>
</evidence>
<keyword evidence="4 11" id="KW-0853">WD repeat</keyword>
<comment type="subcellular location">
    <subcellularLocation>
        <location evidence="1">Nucleus</location>
        <location evidence="1">Nuclear pore complex</location>
    </subcellularLocation>
</comment>
<keyword evidence="15" id="KW-1185">Reference proteome</keyword>
<dbReference type="GO" id="GO:0005198">
    <property type="term" value="F:structural molecule activity"/>
    <property type="evidence" value="ECO:0007669"/>
    <property type="project" value="InterPro"/>
</dbReference>
<evidence type="ECO:0000256" key="5">
    <source>
        <dbReference type="ARBA" id="ARBA00022737"/>
    </source>
</evidence>
<dbReference type="PANTHER" id="PTHR11024:SF2">
    <property type="entry name" value="PROTEIN SEC13 HOMOLOG"/>
    <property type="match status" value="1"/>
</dbReference>
<dbReference type="InterPro" id="IPR037363">
    <property type="entry name" value="Sec13/Seh1_fam"/>
</dbReference>
<dbReference type="InterPro" id="IPR015943">
    <property type="entry name" value="WD40/YVTN_repeat-like_dom_sf"/>
</dbReference>
<evidence type="ECO:0000313" key="15">
    <source>
        <dbReference type="Proteomes" id="UP001152797"/>
    </source>
</evidence>
<keyword evidence="9" id="KW-0906">Nuclear pore complex</keyword>
<evidence type="ECO:0000256" key="10">
    <source>
        <dbReference type="ARBA" id="ARBA00023242"/>
    </source>
</evidence>
<evidence type="ECO:0000256" key="8">
    <source>
        <dbReference type="ARBA" id="ARBA00023010"/>
    </source>
</evidence>
<dbReference type="Proteomes" id="UP001152797">
    <property type="component" value="Unassembled WGS sequence"/>
</dbReference>
<sequence length="320" mass="33899">MASQTNDAQYHGRYLATAHQDGTVRVGSAELRGHRAAVLCLAWAEGIEGSLLASGAADGQVILWNEVRSNEWRMIHQKFVPGSVTCLSFSSPEPYLMLGIGGGDELGVLTVLVELRRGSMTPDNWQVKSIPSHGGGISSLSWASASSPVVFATGPAVSRASSGSRWLGGARRLATSGADGQLVIWRVDAKTDSFLREHVVDGDQIAGDDVWCSVSWRPNVGLPGNCLAAVSKDGVVMILSQDADGVPFYLKQQWCVGEGQRLAWTKAGTLLAVVANADKCFLFKESSGGEWKEVANVAGVPLSSGLPEFSSAHGSDFLEL</sequence>
<evidence type="ECO:0000256" key="1">
    <source>
        <dbReference type="ARBA" id="ARBA00004567"/>
    </source>
</evidence>
<evidence type="ECO:0000313" key="12">
    <source>
        <dbReference type="EMBL" id="CAI3996789.1"/>
    </source>
</evidence>
<organism evidence="12">
    <name type="scientific">Cladocopium goreaui</name>
    <dbReference type="NCBI Taxonomy" id="2562237"/>
    <lineage>
        <taxon>Eukaryota</taxon>
        <taxon>Sar</taxon>
        <taxon>Alveolata</taxon>
        <taxon>Dinophyceae</taxon>
        <taxon>Suessiales</taxon>
        <taxon>Symbiodiniaceae</taxon>
        <taxon>Cladocopium</taxon>
    </lineage>
</organism>
<gene>
    <name evidence="12" type="ORF">C1SCF055_LOCUS23233</name>
</gene>
<reference evidence="13" key="2">
    <citation type="submission" date="2024-04" db="EMBL/GenBank/DDBJ databases">
        <authorList>
            <person name="Chen Y."/>
            <person name="Shah S."/>
            <person name="Dougan E. K."/>
            <person name="Thang M."/>
            <person name="Chan C."/>
        </authorList>
    </citation>
    <scope>NUCLEOTIDE SEQUENCE [LARGE SCALE GENOMIC DNA]</scope>
</reference>
<dbReference type="Pfam" id="PF00400">
    <property type="entry name" value="WD40"/>
    <property type="match status" value="1"/>
</dbReference>
<dbReference type="PANTHER" id="PTHR11024">
    <property type="entry name" value="NUCLEAR PORE COMPLEX PROTEIN SEC13 / SEH1 FAMILY MEMBER"/>
    <property type="match status" value="1"/>
</dbReference>
<dbReference type="GO" id="GO:0031080">
    <property type="term" value="C:nuclear pore outer ring"/>
    <property type="evidence" value="ECO:0007669"/>
    <property type="project" value="TreeGrafter"/>
</dbReference>
<dbReference type="OrthoDB" id="364224at2759"/>
<dbReference type="GO" id="GO:0090114">
    <property type="term" value="P:COPII-coated vesicle budding"/>
    <property type="evidence" value="ECO:0007669"/>
    <property type="project" value="TreeGrafter"/>
</dbReference>
<evidence type="ECO:0000256" key="6">
    <source>
        <dbReference type="ARBA" id="ARBA00022816"/>
    </source>
</evidence>
<dbReference type="AlphaFoldDB" id="A0A9P1CS87"/>
<keyword evidence="5" id="KW-0677">Repeat</keyword>
<evidence type="ECO:0000256" key="4">
    <source>
        <dbReference type="ARBA" id="ARBA00022574"/>
    </source>
</evidence>
<evidence type="ECO:0000256" key="11">
    <source>
        <dbReference type="PROSITE-ProRule" id="PRU00221"/>
    </source>
</evidence>
<keyword evidence="8" id="KW-0811">Translocation</keyword>
<dbReference type="PROSITE" id="PS50294">
    <property type="entry name" value="WD_REPEATS_REGION"/>
    <property type="match status" value="1"/>
</dbReference>